<protein>
    <submittedName>
        <fullName evidence="2">DNA utilization protein GntX</fullName>
    </submittedName>
</protein>
<proteinExistence type="inferred from homology"/>
<dbReference type="AlphaFoldDB" id="A0A6B8VMC7"/>
<evidence type="ECO:0000313" key="3">
    <source>
        <dbReference type="Proteomes" id="UP000424462"/>
    </source>
</evidence>
<dbReference type="RefSeq" id="WP_156230220.1">
    <property type="nucleotide sequence ID" value="NZ_CP046455.1"/>
</dbReference>
<dbReference type="PANTHER" id="PTHR47505">
    <property type="entry name" value="DNA UTILIZATION PROTEIN YHGH"/>
    <property type="match status" value="1"/>
</dbReference>
<gene>
    <name evidence="2" type="ORF">COCCU_03390</name>
</gene>
<dbReference type="KEGG" id="cok:COCCU_03390"/>
<dbReference type="InterPro" id="IPR051910">
    <property type="entry name" value="ComF/GntX_DNA_util-trans"/>
</dbReference>
<dbReference type="InterPro" id="IPR029057">
    <property type="entry name" value="PRTase-like"/>
</dbReference>
<dbReference type="PANTHER" id="PTHR47505:SF1">
    <property type="entry name" value="DNA UTILIZATION PROTEIN YHGH"/>
    <property type="match status" value="1"/>
</dbReference>
<dbReference type="SUPFAM" id="SSF53271">
    <property type="entry name" value="PRTase-like"/>
    <property type="match status" value="1"/>
</dbReference>
<dbReference type="InterPro" id="IPR000836">
    <property type="entry name" value="PRTase_dom"/>
</dbReference>
<evidence type="ECO:0000256" key="1">
    <source>
        <dbReference type="ARBA" id="ARBA00008007"/>
    </source>
</evidence>
<accession>A0A6B8VMC7</accession>
<organism evidence="2 3">
    <name type="scientific">Corynebacterium occultum</name>
    <dbReference type="NCBI Taxonomy" id="2675219"/>
    <lineage>
        <taxon>Bacteria</taxon>
        <taxon>Bacillati</taxon>
        <taxon>Actinomycetota</taxon>
        <taxon>Actinomycetes</taxon>
        <taxon>Mycobacteriales</taxon>
        <taxon>Corynebacteriaceae</taxon>
        <taxon>Corynebacterium</taxon>
    </lineage>
</organism>
<evidence type="ECO:0000313" key="2">
    <source>
        <dbReference type="EMBL" id="QGU06632.1"/>
    </source>
</evidence>
<dbReference type="CDD" id="cd06223">
    <property type="entry name" value="PRTases_typeI"/>
    <property type="match status" value="1"/>
</dbReference>
<name>A0A6B8VMC7_9CORY</name>
<keyword evidence="3" id="KW-1185">Reference proteome</keyword>
<dbReference type="EMBL" id="CP046455">
    <property type="protein sequence ID" value="QGU06632.1"/>
    <property type="molecule type" value="Genomic_DNA"/>
</dbReference>
<reference evidence="2 3" key="1">
    <citation type="submission" date="2019-11" db="EMBL/GenBank/DDBJ databases">
        <title>Complete genome sequence of Corynebacterium kalinowskii 1959, a novel Corynebacterium species isolated from soil of a small paddock in Vilsendorf, Germany.</title>
        <authorList>
            <person name="Schaffert L."/>
            <person name="Ruwe M."/>
            <person name="Milse J."/>
            <person name="Hanuschka K."/>
            <person name="Ortseifen V."/>
            <person name="Droste J."/>
            <person name="Brandt D."/>
            <person name="Schlueter L."/>
            <person name="Kutter Y."/>
            <person name="Vinke S."/>
            <person name="Viehoefer P."/>
            <person name="Jacob L."/>
            <person name="Luebke N.-C."/>
            <person name="Schulte-Berndt E."/>
            <person name="Hain C."/>
            <person name="Linder M."/>
            <person name="Schmidt P."/>
            <person name="Wollenschlaeger L."/>
            <person name="Luttermann T."/>
            <person name="Thieme E."/>
            <person name="Hassa J."/>
            <person name="Haak M."/>
            <person name="Wittchen M."/>
            <person name="Mentz A."/>
            <person name="Persicke M."/>
            <person name="Busche T."/>
            <person name="Ruckert C."/>
        </authorList>
    </citation>
    <scope>NUCLEOTIDE SEQUENCE [LARGE SCALE GENOMIC DNA]</scope>
    <source>
        <strain evidence="2 3">2039</strain>
    </source>
</reference>
<sequence>MELLLPRRCAACGDPGTVLCPACREAFRRPPERVFTGVDTHVPAFALGPYDERRRAVIVAMKERNNREVRKYLGAVLKAGVDTLRARGELPERMTLVPAPTRRANARLRGGDPVADCCRATGLPVVGALHHGRVRDSAGLDARSRRRNLAGGVGLSQVPAGPILLVDDVMTTGATIAASAEVLFSARAQVVAALTLAAA</sequence>
<dbReference type="Gene3D" id="3.40.50.2020">
    <property type="match status" value="1"/>
</dbReference>
<dbReference type="Proteomes" id="UP000424462">
    <property type="component" value="Chromosome"/>
</dbReference>
<comment type="similarity">
    <text evidence="1">Belongs to the ComF/GntX family.</text>
</comment>